<keyword evidence="7" id="KW-0865">Zymogen</keyword>
<name>L0DHN7_SINAD</name>
<dbReference type="InterPro" id="IPR033177">
    <property type="entry name" value="PSD-B"/>
</dbReference>
<keyword evidence="6" id="KW-0443">Lipid metabolism</keyword>
<dbReference type="HOGENOM" id="CLU_029061_4_1_0"/>
<dbReference type="PANTHER" id="PTHR10067">
    <property type="entry name" value="PHOSPHATIDYLSERINE DECARBOXYLASE"/>
    <property type="match status" value="1"/>
</dbReference>
<evidence type="ECO:0000256" key="7">
    <source>
        <dbReference type="ARBA" id="ARBA00023145"/>
    </source>
</evidence>
<evidence type="ECO:0000313" key="13">
    <source>
        <dbReference type="EMBL" id="AGA28333.1"/>
    </source>
</evidence>
<protein>
    <recommendedName>
        <fullName evidence="3">phosphatidylserine decarboxylase</fullName>
        <ecNumber evidence="3">4.1.1.65</ecNumber>
    </recommendedName>
</protein>
<keyword evidence="10" id="KW-1208">Phospholipid metabolism</keyword>
<dbReference type="InterPro" id="IPR003817">
    <property type="entry name" value="PS_Dcarbxylase"/>
</dbReference>
<evidence type="ECO:0000256" key="3">
    <source>
        <dbReference type="ARBA" id="ARBA00012243"/>
    </source>
</evidence>
<sequence>MNTPEKSPDTGARRRASIQWEQFRQARRIHGGLWGFCLAVLGVKLSRLPIPSRRLRQRLFRDLYARMYPPGLDEQEAERPLGDYPTFNALFTRGVKREHRPIPAVGSDLLSPCDGTVQDLGRVEGGRFLTVKGIAYSVESLLAGLDARPYEGGQFAIIFLSPIDCHRVFSPSDGRIDEAVHVPGARLLVHPPYQSPEYPVYTLNERMILSLSTDSGACAVVLVAGWGVGKITLPLAPGFRPGSRRVESYRWPSPPLVERGGWIATFELGSTVVLIASSSPEATPLVSPNERVRYGQPVFRIDPHGRPV</sequence>
<dbReference type="GO" id="GO:0004609">
    <property type="term" value="F:phosphatidylserine decarboxylase activity"/>
    <property type="evidence" value="ECO:0007669"/>
    <property type="project" value="UniProtKB-EC"/>
</dbReference>
<evidence type="ECO:0000256" key="11">
    <source>
        <dbReference type="ARBA" id="ARBA00023317"/>
    </source>
</evidence>
<proteinExistence type="predicted"/>
<keyword evidence="5" id="KW-0210">Decarboxylase</keyword>
<dbReference type="EC" id="4.1.1.65" evidence="3"/>
<dbReference type="UniPathway" id="UPA00558"/>
<dbReference type="RefSeq" id="WP_015247462.1">
    <property type="nucleotide sequence ID" value="NC_019892.1"/>
</dbReference>
<dbReference type="KEGG" id="saci:Sinac_4119"/>
<accession>L0DHN7</accession>
<organism evidence="13 14">
    <name type="scientific">Singulisphaera acidiphila (strain ATCC BAA-1392 / DSM 18658 / VKM B-2454 / MOB10)</name>
    <dbReference type="NCBI Taxonomy" id="886293"/>
    <lineage>
        <taxon>Bacteria</taxon>
        <taxon>Pseudomonadati</taxon>
        <taxon>Planctomycetota</taxon>
        <taxon>Planctomycetia</taxon>
        <taxon>Isosphaerales</taxon>
        <taxon>Isosphaeraceae</taxon>
        <taxon>Singulisphaera</taxon>
    </lineage>
</organism>
<evidence type="ECO:0000256" key="8">
    <source>
        <dbReference type="ARBA" id="ARBA00023209"/>
    </source>
</evidence>
<evidence type="ECO:0000256" key="4">
    <source>
        <dbReference type="ARBA" id="ARBA00022516"/>
    </source>
</evidence>
<keyword evidence="4" id="KW-0444">Lipid biosynthesis</keyword>
<dbReference type="Pfam" id="PF02666">
    <property type="entry name" value="PS_Dcarbxylase"/>
    <property type="match status" value="1"/>
</dbReference>
<keyword evidence="8" id="KW-0594">Phospholipid biosynthesis</keyword>
<evidence type="ECO:0000256" key="12">
    <source>
        <dbReference type="ARBA" id="ARBA00024326"/>
    </source>
</evidence>
<evidence type="ECO:0000256" key="6">
    <source>
        <dbReference type="ARBA" id="ARBA00023098"/>
    </source>
</evidence>
<keyword evidence="14" id="KW-1185">Reference proteome</keyword>
<dbReference type="STRING" id="886293.Sinac_4119"/>
<dbReference type="PANTHER" id="PTHR10067:SF6">
    <property type="entry name" value="PHOSPHATIDYLSERINE DECARBOXYLASE PROENZYME, MITOCHONDRIAL"/>
    <property type="match status" value="1"/>
</dbReference>
<dbReference type="Proteomes" id="UP000010798">
    <property type="component" value="Chromosome"/>
</dbReference>
<dbReference type="OrthoDB" id="9802030at2"/>
<dbReference type="NCBIfam" id="TIGR00163">
    <property type="entry name" value="PS_decarb"/>
    <property type="match status" value="1"/>
</dbReference>
<evidence type="ECO:0000256" key="5">
    <source>
        <dbReference type="ARBA" id="ARBA00022793"/>
    </source>
</evidence>
<reference evidence="13 14" key="1">
    <citation type="submission" date="2012-02" db="EMBL/GenBank/DDBJ databases">
        <title>Complete sequence of chromosome of Singulisphaera acidiphila DSM 18658.</title>
        <authorList>
            <consortium name="US DOE Joint Genome Institute (JGI-PGF)"/>
            <person name="Lucas S."/>
            <person name="Copeland A."/>
            <person name="Lapidus A."/>
            <person name="Glavina del Rio T."/>
            <person name="Dalin E."/>
            <person name="Tice H."/>
            <person name="Bruce D."/>
            <person name="Goodwin L."/>
            <person name="Pitluck S."/>
            <person name="Peters L."/>
            <person name="Ovchinnikova G."/>
            <person name="Chertkov O."/>
            <person name="Kyrpides N."/>
            <person name="Mavromatis K."/>
            <person name="Ivanova N."/>
            <person name="Brettin T."/>
            <person name="Detter J.C."/>
            <person name="Han C."/>
            <person name="Larimer F."/>
            <person name="Land M."/>
            <person name="Hauser L."/>
            <person name="Markowitz V."/>
            <person name="Cheng J.-F."/>
            <person name="Hugenholtz P."/>
            <person name="Woyke T."/>
            <person name="Wu D."/>
            <person name="Tindall B."/>
            <person name="Pomrenke H."/>
            <person name="Brambilla E."/>
            <person name="Klenk H.-P."/>
            <person name="Eisen J.A."/>
        </authorList>
    </citation>
    <scope>NUCLEOTIDE SEQUENCE [LARGE SCALE GENOMIC DNA]</scope>
    <source>
        <strain evidence="14">ATCC BAA-1392 / DSM 18658 / VKM B-2454 / MOB10</strain>
    </source>
</reference>
<evidence type="ECO:0000256" key="1">
    <source>
        <dbReference type="ARBA" id="ARBA00001928"/>
    </source>
</evidence>
<dbReference type="EMBL" id="CP003364">
    <property type="protein sequence ID" value="AGA28333.1"/>
    <property type="molecule type" value="Genomic_DNA"/>
</dbReference>
<comment type="pathway">
    <text evidence="12">Phospholipid metabolism; phosphatidylethanolamine biosynthesis.</text>
</comment>
<gene>
    <name evidence="13" type="ordered locus">Sinac_4119</name>
</gene>
<dbReference type="GO" id="GO:0006646">
    <property type="term" value="P:phosphatidylethanolamine biosynthetic process"/>
    <property type="evidence" value="ECO:0007669"/>
    <property type="project" value="UniProtKB-UniPathway"/>
</dbReference>
<keyword evidence="11" id="KW-0670">Pyruvate</keyword>
<dbReference type="eggNOG" id="COG0688">
    <property type="taxonomic scope" value="Bacteria"/>
</dbReference>
<dbReference type="AlphaFoldDB" id="L0DHN7"/>
<evidence type="ECO:0000256" key="2">
    <source>
        <dbReference type="ARBA" id="ARBA00005189"/>
    </source>
</evidence>
<keyword evidence="9" id="KW-0456">Lyase</keyword>
<evidence type="ECO:0000256" key="9">
    <source>
        <dbReference type="ARBA" id="ARBA00023239"/>
    </source>
</evidence>
<evidence type="ECO:0000256" key="10">
    <source>
        <dbReference type="ARBA" id="ARBA00023264"/>
    </source>
</evidence>
<comment type="cofactor">
    <cofactor evidence="1">
        <name>pyruvate</name>
        <dbReference type="ChEBI" id="CHEBI:15361"/>
    </cofactor>
</comment>
<comment type="pathway">
    <text evidence="2">Lipid metabolism.</text>
</comment>
<evidence type="ECO:0000313" key="14">
    <source>
        <dbReference type="Proteomes" id="UP000010798"/>
    </source>
</evidence>